<comment type="caution">
    <text evidence="1">The sequence shown here is derived from an EMBL/GenBank/DDBJ whole genome shotgun (WGS) entry which is preliminary data.</text>
</comment>
<dbReference type="EMBL" id="JAWJZB010000011">
    <property type="protein sequence ID" value="MDV5089028.1"/>
    <property type="molecule type" value="Genomic_DNA"/>
</dbReference>
<dbReference type="InterPro" id="IPR036390">
    <property type="entry name" value="WH_DNA-bd_sf"/>
</dbReference>
<accession>A0ABU3ZAU9</accession>
<keyword evidence="2" id="KW-1185">Reference proteome</keyword>
<evidence type="ECO:0000313" key="1">
    <source>
        <dbReference type="EMBL" id="MDV5089028.1"/>
    </source>
</evidence>
<dbReference type="SUPFAM" id="SSF46785">
    <property type="entry name" value="Winged helix' DNA-binding domain"/>
    <property type="match status" value="1"/>
</dbReference>
<evidence type="ECO:0000313" key="2">
    <source>
        <dbReference type="Proteomes" id="UP001272515"/>
    </source>
</evidence>
<protein>
    <submittedName>
        <fullName evidence="1">Uncharacterized protein</fullName>
    </submittedName>
</protein>
<sequence length="87" mass="9964">MNEILGFVNEKAKVLMILRENQLEIDGNNICPLNQQEIADLVPCGKFKANQMIKELVEQGYVRMLHTKGRYVVTDKGNEVLKKMSLE</sequence>
<organism evidence="1 2">
    <name type="scientific">Veillonella absiana</name>
    <dbReference type="NCBI Taxonomy" id="3079305"/>
    <lineage>
        <taxon>Bacteria</taxon>
        <taxon>Bacillati</taxon>
        <taxon>Bacillota</taxon>
        <taxon>Negativicutes</taxon>
        <taxon>Veillonellales</taxon>
        <taxon>Veillonellaceae</taxon>
        <taxon>Veillonella</taxon>
    </lineage>
</organism>
<gene>
    <name evidence="1" type="ORF">RVY80_09360</name>
</gene>
<name>A0ABU3ZAU9_9FIRM</name>
<dbReference type="InterPro" id="IPR036388">
    <property type="entry name" value="WH-like_DNA-bd_sf"/>
</dbReference>
<dbReference type="Gene3D" id="1.10.10.10">
    <property type="entry name" value="Winged helix-like DNA-binding domain superfamily/Winged helix DNA-binding domain"/>
    <property type="match status" value="1"/>
</dbReference>
<proteinExistence type="predicted"/>
<dbReference type="Proteomes" id="UP001272515">
    <property type="component" value="Unassembled WGS sequence"/>
</dbReference>
<dbReference type="RefSeq" id="WP_295190683.1">
    <property type="nucleotide sequence ID" value="NZ_JAWJZA010000012.1"/>
</dbReference>
<reference evidence="1 2" key="1">
    <citation type="submission" date="2023-10" db="EMBL/GenBank/DDBJ databases">
        <title>Veillonella sp. nov., isolated from a pig farm feces dump.</title>
        <authorList>
            <person name="Chang Y.-H."/>
        </authorList>
    </citation>
    <scope>NUCLEOTIDE SEQUENCE [LARGE SCALE GENOMIC DNA]</scope>
    <source>
        <strain evidence="1 2">YH-vei2233</strain>
    </source>
</reference>